<dbReference type="EMBL" id="JADBJN010000001">
    <property type="protein sequence ID" value="KAG5683297.1"/>
    <property type="molecule type" value="Genomic_DNA"/>
</dbReference>
<protein>
    <submittedName>
        <fullName evidence="2">Uncharacterized protein</fullName>
    </submittedName>
</protein>
<dbReference type="AlphaFoldDB" id="A0A9J6CM31"/>
<evidence type="ECO:0000256" key="1">
    <source>
        <dbReference type="SAM" id="SignalP"/>
    </source>
</evidence>
<organism evidence="2 3">
    <name type="scientific">Polypedilum vanderplanki</name>
    <name type="common">Sleeping chironomid midge</name>
    <dbReference type="NCBI Taxonomy" id="319348"/>
    <lineage>
        <taxon>Eukaryota</taxon>
        <taxon>Metazoa</taxon>
        <taxon>Ecdysozoa</taxon>
        <taxon>Arthropoda</taxon>
        <taxon>Hexapoda</taxon>
        <taxon>Insecta</taxon>
        <taxon>Pterygota</taxon>
        <taxon>Neoptera</taxon>
        <taxon>Endopterygota</taxon>
        <taxon>Diptera</taxon>
        <taxon>Nematocera</taxon>
        <taxon>Chironomoidea</taxon>
        <taxon>Chironomidae</taxon>
        <taxon>Chironominae</taxon>
        <taxon>Polypedilum</taxon>
        <taxon>Polypedilum</taxon>
    </lineage>
</organism>
<feature type="chain" id="PRO_5039926824" evidence="1">
    <location>
        <begin position="17"/>
        <end position="209"/>
    </location>
</feature>
<gene>
    <name evidence="2" type="ORF">PVAND_012584</name>
</gene>
<dbReference type="OrthoDB" id="10539663at2759"/>
<evidence type="ECO:0000313" key="2">
    <source>
        <dbReference type="EMBL" id="KAG5683297.1"/>
    </source>
</evidence>
<reference evidence="2" key="1">
    <citation type="submission" date="2021-03" db="EMBL/GenBank/DDBJ databases">
        <title>Chromosome level genome of the anhydrobiotic midge Polypedilum vanderplanki.</title>
        <authorList>
            <person name="Yoshida Y."/>
            <person name="Kikawada T."/>
            <person name="Gusev O."/>
        </authorList>
    </citation>
    <scope>NUCLEOTIDE SEQUENCE</scope>
    <source>
        <strain evidence="2">NIAS01</strain>
        <tissue evidence="2">Whole body or cell culture</tissue>
    </source>
</reference>
<comment type="caution">
    <text evidence="2">The sequence shown here is derived from an EMBL/GenBank/DDBJ whole genome shotgun (WGS) entry which is preliminary data.</text>
</comment>
<sequence length="209" mass="24504">MKILIIFLLFIQQVFCIIDIDDKCPEFREPIEDFNVNDILDKQWFVLEMVVHYQGNTPINEFVQENVKKFFLNISGIENEIDVDNTKFKVIDQVLILWNSTITNKSFIKLDISVKNAGRWTNNETNIEVMYTNENITILTFCDSDRLFSLVLTNNDDPYTKENYELADTGTEIFKQYSINVEAIKLFSAANIVEFYSILLWFCVSIRAF</sequence>
<keyword evidence="3" id="KW-1185">Reference proteome</keyword>
<name>A0A9J6CM31_POLVA</name>
<feature type="signal peptide" evidence="1">
    <location>
        <begin position="1"/>
        <end position="16"/>
    </location>
</feature>
<evidence type="ECO:0000313" key="3">
    <source>
        <dbReference type="Proteomes" id="UP001107558"/>
    </source>
</evidence>
<dbReference type="Proteomes" id="UP001107558">
    <property type="component" value="Chromosome 1"/>
</dbReference>
<proteinExistence type="predicted"/>
<keyword evidence="1" id="KW-0732">Signal</keyword>
<accession>A0A9J6CM31</accession>